<dbReference type="PANTHER" id="PTHR23287">
    <property type="entry name" value="RUBY-EYE2-LIKE PROTEIN"/>
    <property type="match status" value="1"/>
</dbReference>
<dbReference type="KEGG" id="ccat:101452276"/>
<name>W8BVS5_CERCA</name>
<dbReference type="SUPFAM" id="SSF50978">
    <property type="entry name" value="WD40 repeat-like"/>
    <property type="match status" value="1"/>
</dbReference>
<gene>
    <name evidence="3" type="primary">Y1411</name>
    <name evidence="2" type="ORF">CCAP1982_LOCUS20298</name>
</gene>
<organism evidence="3">
    <name type="scientific">Ceratitis capitata</name>
    <name type="common">Mediterranean fruit fly</name>
    <name type="synonym">Tephritis capitata</name>
    <dbReference type="NCBI Taxonomy" id="7213"/>
    <lineage>
        <taxon>Eukaryota</taxon>
        <taxon>Metazoa</taxon>
        <taxon>Ecdysozoa</taxon>
        <taxon>Arthropoda</taxon>
        <taxon>Hexapoda</taxon>
        <taxon>Insecta</taxon>
        <taxon>Pterygota</taxon>
        <taxon>Neoptera</taxon>
        <taxon>Endopterygota</taxon>
        <taxon>Diptera</taxon>
        <taxon>Brachycera</taxon>
        <taxon>Muscomorpha</taxon>
        <taxon>Tephritoidea</taxon>
        <taxon>Tephritidae</taxon>
        <taxon>Ceratitis</taxon>
        <taxon>Ceratitis</taxon>
    </lineage>
</organism>
<dbReference type="AlphaFoldDB" id="W8BVS5"/>
<reference evidence="3" key="2">
    <citation type="journal article" date="2014" name="BMC Genomics">
        <title>A genomic perspective to assessing quality of mass-reared SIT flies used in Mediterranean fruit fly (Ceratitis capitata) eradication in California.</title>
        <authorList>
            <person name="Calla B."/>
            <person name="Hall B."/>
            <person name="Hou S."/>
            <person name="Geib S.M."/>
        </authorList>
    </citation>
    <scope>NUCLEOTIDE SEQUENCE</scope>
</reference>
<proteinExistence type="evidence at transcript level"/>
<dbReference type="GO" id="GO:0005737">
    <property type="term" value="C:cytoplasm"/>
    <property type="evidence" value="ECO:0007669"/>
    <property type="project" value="GOC"/>
</dbReference>
<feature type="compositionally biased region" description="Low complexity" evidence="1">
    <location>
        <begin position="499"/>
        <end position="512"/>
    </location>
</feature>
<feature type="compositionally biased region" description="Polar residues" evidence="1">
    <location>
        <begin position="633"/>
        <end position="647"/>
    </location>
</feature>
<evidence type="ECO:0000313" key="4">
    <source>
        <dbReference type="Proteomes" id="UP000606786"/>
    </source>
</evidence>
<dbReference type="EMBL" id="CAJHJT010000056">
    <property type="protein sequence ID" value="CAD7012196.1"/>
    <property type="molecule type" value="Genomic_DNA"/>
</dbReference>
<dbReference type="EMBL" id="GAMC01005527">
    <property type="protein sequence ID" value="JAC01029.1"/>
    <property type="molecule type" value="mRNA"/>
</dbReference>
<reference evidence="2" key="3">
    <citation type="submission" date="2020-11" db="EMBL/GenBank/DDBJ databases">
        <authorList>
            <person name="Whitehead M."/>
        </authorList>
    </citation>
    <scope>NUCLEOTIDE SEQUENCE</scope>
    <source>
        <strain evidence="2">EGII</strain>
    </source>
</reference>
<evidence type="ECO:0000256" key="1">
    <source>
        <dbReference type="SAM" id="MobiDB-lite"/>
    </source>
</evidence>
<feature type="region of interest" description="Disordered" evidence="1">
    <location>
        <begin position="590"/>
        <end position="614"/>
    </location>
</feature>
<dbReference type="PANTHER" id="PTHR23287:SF16">
    <property type="entry name" value="TECTONIN BETA-PROPELLER REPEAT-CONTAINING PROTEIN 2"/>
    <property type="match status" value="1"/>
</dbReference>
<feature type="region of interest" description="Disordered" evidence="1">
    <location>
        <begin position="631"/>
        <end position="662"/>
    </location>
</feature>
<sequence>MNSKELYSIREWAPLTDIMEKIPGRIARALSIFPSDLNITCVDAISEYIALGSDAGIVFWYDRYTGELQKLRTEFSSRITCVRIVDSVEYMVAAGNNSGQVSVFQIQKQLPADLNLIVPSARVKPIERYNIRDLHTCAISCVEWSKNGMKLYSGDRQGIIVRTEFDFNAHLSKSTEILSETYEIVQLSVCQSYLLVSTLYRSVVCQLNAVTGHWQVTQVGKKDRKVLSDCGGIFLKQQTNRPSLICGRPGLRFWMADVEGNVQKTLLFREAVARSPTWEIPILNPKLIDWQRHTSPNVNDVDDGEEMNRNFGAIQLYASQDVLIVTHDESTLYILNLDRLRVEAVARGFRKILDFCVCGKEIFILEGSRSLLRLAPMPEKPNKTAKIIFNPSMPPPVPMLGATIAGALELPAESFEPPEQPLGKAEECFELPPVEVLNLNVPIELAVESPRAEQNRRLEIFNQISEMDFDQSILYHSGITQSGGGRKKRSRHSQERENNASSSGSSNQAAISTKSQGIVEIGRVVEPETELETTAKTLTAVEVTELPKSEKQTTTTKSTLMNSSFCTPAVVKGKENDEISKSIATVNHKSKCGSLSTPLSPASPECRLNKQQNHLKPKSLADELNLAGISLGPKQSSLDSTSPSPTHNFPAAPASTPTPTPLKELAQAYPKQTKVEDAGVQTTPRKKLYYLEDDDDDADDADGEGNMFTDYSAGQPVDELYHAALRTATLVEEYEPDGEQATASKQGAAAMHLKFVSTQPLNEDISSFLPDFRRACDPCATPPMAQHKTPPPSADSNGSSSEWEFLDN</sequence>
<evidence type="ECO:0000313" key="3">
    <source>
        <dbReference type="EMBL" id="JAC01029.1"/>
    </source>
</evidence>
<dbReference type="Gene3D" id="2.130.10.10">
    <property type="entry name" value="YVTN repeat-like/Quinoprotein amine dehydrogenase"/>
    <property type="match status" value="1"/>
</dbReference>
<dbReference type="Proteomes" id="UP000606786">
    <property type="component" value="Unassembled WGS sequence"/>
</dbReference>
<evidence type="ECO:0000313" key="2">
    <source>
        <dbReference type="EMBL" id="CAD7012196.1"/>
    </source>
</evidence>
<feature type="compositionally biased region" description="Polar residues" evidence="1">
    <location>
        <begin position="590"/>
        <end position="600"/>
    </location>
</feature>
<feature type="region of interest" description="Disordered" evidence="1">
    <location>
        <begin position="477"/>
        <end position="513"/>
    </location>
</feature>
<dbReference type="GO" id="GO:0032527">
    <property type="term" value="P:protein exit from endoplasmic reticulum"/>
    <property type="evidence" value="ECO:0007669"/>
    <property type="project" value="TreeGrafter"/>
</dbReference>
<keyword evidence="4" id="KW-1185">Reference proteome</keyword>
<reference evidence="3" key="1">
    <citation type="submission" date="2013-07" db="EMBL/GenBank/DDBJ databases">
        <authorList>
            <person name="Geib S."/>
        </authorList>
    </citation>
    <scope>NUCLEOTIDE SEQUENCE</scope>
</reference>
<dbReference type="OrthoDB" id="9930272at2759"/>
<protein>
    <submittedName>
        <fullName evidence="2">(Mediterranean fruit fly) hypothetical protein</fullName>
    </submittedName>
    <submittedName>
        <fullName evidence="3">WD repeat-containing protein CG11141</fullName>
    </submittedName>
</protein>
<accession>W8BVS5</accession>
<dbReference type="InterPro" id="IPR036322">
    <property type="entry name" value="WD40_repeat_dom_sf"/>
</dbReference>
<feature type="region of interest" description="Disordered" evidence="1">
    <location>
        <begin position="776"/>
        <end position="808"/>
    </location>
</feature>
<dbReference type="InterPro" id="IPR015943">
    <property type="entry name" value="WD40/YVTN_repeat-like_dom_sf"/>
</dbReference>